<comment type="subcellular location">
    <subcellularLocation>
        <location evidence="1">Membrane</location>
        <topology evidence="1">Multi-pass membrane protein</topology>
    </subcellularLocation>
</comment>
<feature type="transmembrane region" description="Helical" evidence="7">
    <location>
        <begin position="648"/>
        <end position="670"/>
    </location>
</feature>
<feature type="transmembrane region" description="Helical" evidence="7">
    <location>
        <begin position="459"/>
        <end position="483"/>
    </location>
</feature>
<dbReference type="InterPro" id="IPR036259">
    <property type="entry name" value="MFS_trans_sf"/>
</dbReference>
<dbReference type="Gene3D" id="1.20.1250.20">
    <property type="entry name" value="MFS general substrate transporter like domains"/>
    <property type="match status" value="1"/>
</dbReference>
<evidence type="ECO:0000256" key="4">
    <source>
        <dbReference type="ARBA" id="ARBA00022989"/>
    </source>
</evidence>
<organism evidence="8">
    <name type="scientific">Cyprideis torosa</name>
    <dbReference type="NCBI Taxonomy" id="163714"/>
    <lineage>
        <taxon>Eukaryota</taxon>
        <taxon>Metazoa</taxon>
        <taxon>Ecdysozoa</taxon>
        <taxon>Arthropoda</taxon>
        <taxon>Crustacea</taxon>
        <taxon>Oligostraca</taxon>
        <taxon>Ostracoda</taxon>
        <taxon>Podocopa</taxon>
        <taxon>Podocopida</taxon>
        <taxon>Cytherocopina</taxon>
        <taxon>Cytheroidea</taxon>
        <taxon>Cytherideidae</taxon>
        <taxon>Cyprideis</taxon>
    </lineage>
</organism>
<dbReference type="AlphaFoldDB" id="A0A7R8W6B7"/>
<keyword evidence="5 7" id="KW-0472">Membrane</keyword>
<accession>A0A7R8W6B7</accession>
<evidence type="ECO:0000313" key="8">
    <source>
        <dbReference type="EMBL" id="CAD7223408.1"/>
    </source>
</evidence>
<sequence>MSYFPGIYNNINSLCSDLRPNNRIKYKKGKTYARCPCVTGRRFIPSCNIKSQVHYLRAKASSVLDRVSIRFPKRSPACKKCSLYQPKTKESSNTRNIEVSPTPRPRQLEREASSLPPENAKTRIGGGAEDQIWQDFLLQCLKQQQIQKVPARTLPFKGPESNPTAGMGSTTGFLIGVLGGRLVKVTVNAEISTEPLLIDFEDTLNKVEEMFGERLPSKSENKSFVRGGKETEGTQSTVISKSNGSLEDKATPQASMETISFETVGKSNSENIDTLNTVSLQHNLQTHQKTSDQVEDENNLTSATKGDSVQQEEMKNSGTMLKQIPYIVEEKTHELDISPKNSPTVPSSIWPSNWELSELPARSQLSQARASSKGASPTAISLLFSCYAGTSFIIAPVCGKLLDKIEDVTTFMTLSFIVRILEATGYAAYNSAIFAYLATQYQDHVCTLLYWLREGFGGYITPFVVLGFLFLFSVVLAAFVAPADPPYVPSKKESMWKLLRTPPTVALLSSVYLSAVAMTCLLPTLAPHLAEIDIDAKGVGLFFFIQMTFYALCGPLSGYIADRLVNFRLIMMAIGFLGAGMAFFLLGPSSWLGINSSTGSNMAGMILHGGFLPLVVVPGYGAIFQSALEVSGPIIAGTSLETYTFDNIMTAFGIFFICAGIVFFGFDLIWGRKKRNRVKFLQELSLYTNKNLDDSLRKFFDKENYTSSYGTIPS</sequence>
<feature type="transmembrane region" description="Helical" evidence="7">
    <location>
        <begin position="606"/>
        <end position="628"/>
    </location>
</feature>
<protein>
    <submittedName>
        <fullName evidence="8">Uncharacterized protein</fullName>
    </submittedName>
</protein>
<keyword evidence="4 7" id="KW-1133">Transmembrane helix</keyword>
<evidence type="ECO:0000256" key="5">
    <source>
        <dbReference type="ARBA" id="ARBA00023136"/>
    </source>
</evidence>
<dbReference type="InterPro" id="IPR050930">
    <property type="entry name" value="MFS_Vesicular_Transporter"/>
</dbReference>
<feature type="transmembrane region" description="Helical" evidence="7">
    <location>
        <begin position="538"/>
        <end position="561"/>
    </location>
</feature>
<feature type="compositionally biased region" description="Polar residues" evidence="6">
    <location>
        <begin position="299"/>
        <end position="316"/>
    </location>
</feature>
<reference evidence="8" key="1">
    <citation type="submission" date="2020-11" db="EMBL/GenBank/DDBJ databases">
        <authorList>
            <person name="Tran Van P."/>
        </authorList>
    </citation>
    <scope>NUCLEOTIDE SEQUENCE</scope>
</reference>
<dbReference type="PANTHER" id="PTHR23506:SF26">
    <property type="entry name" value="MFS-TYPE TRANSPORTER SLC18B1"/>
    <property type="match status" value="1"/>
</dbReference>
<dbReference type="PANTHER" id="PTHR23506">
    <property type="entry name" value="GH10249P"/>
    <property type="match status" value="1"/>
</dbReference>
<dbReference type="SUPFAM" id="SSF103473">
    <property type="entry name" value="MFS general substrate transporter"/>
    <property type="match status" value="1"/>
</dbReference>
<evidence type="ECO:0000256" key="2">
    <source>
        <dbReference type="ARBA" id="ARBA00022448"/>
    </source>
</evidence>
<feature type="region of interest" description="Disordered" evidence="6">
    <location>
        <begin position="85"/>
        <end position="120"/>
    </location>
</feature>
<dbReference type="EMBL" id="OB660195">
    <property type="protein sequence ID" value="CAD7223408.1"/>
    <property type="molecule type" value="Genomic_DNA"/>
</dbReference>
<evidence type="ECO:0000256" key="3">
    <source>
        <dbReference type="ARBA" id="ARBA00022692"/>
    </source>
</evidence>
<evidence type="ECO:0000256" key="1">
    <source>
        <dbReference type="ARBA" id="ARBA00004141"/>
    </source>
</evidence>
<dbReference type="GO" id="GO:0022857">
    <property type="term" value="F:transmembrane transporter activity"/>
    <property type="evidence" value="ECO:0007669"/>
    <property type="project" value="TreeGrafter"/>
</dbReference>
<proteinExistence type="predicted"/>
<keyword evidence="2" id="KW-0813">Transport</keyword>
<feature type="transmembrane region" description="Helical" evidence="7">
    <location>
        <begin position="567"/>
        <end position="586"/>
    </location>
</feature>
<gene>
    <name evidence="8" type="ORF">CTOB1V02_LOCUS1393</name>
</gene>
<feature type="region of interest" description="Disordered" evidence="6">
    <location>
        <begin position="285"/>
        <end position="316"/>
    </location>
</feature>
<evidence type="ECO:0000256" key="7">
    <source>
        <dbReference type="SAM" id="Phobius"/>
    </source>
</evidence>
<dbReference type="OrthoDB" id="446368at2759"/>
<evidence type="ECO:0000256" key="6">
    <source>
        <dbReference type="SAM" id="MobiDB-lite"/>
    </source>
</evidence>
<keyword evidence="3 7" id="KW-0812">Transmembrane</keyword>
<feature type="transmembrane region" description="Helical" evidence="7">
    <location>
        <begin position="503"/>
        <end position="526"/>
    </location>
</feature>
<dbReference type="GO" id="GO:0016020">
    <property type="term" value="C:membrane"/>
    <property type="evidence" value="ECO:0007669"/>
    <property type="project" value="UniProtKB-SubCell"/>
</dbReference>
<name>A0A7R8W6B7_9CRUS</name>